<keyword evidence="3" id="KW-1185">Reference proteome</keyword>
<keyword evidence="1" id="KW-0732">Signal</keyword>
<name>A0A6P1SYK8_9RHOB</name>
<evidence type="ECO:0000313" key="2">
    <source>
        <dbReference type="EMBL" id="QHQ34710.1"/>
    </source>
</evidence>
<dbReference type="EMBL" id="CP046620">
    <property type="protein sequence ID" value="QHQ34710.1"/>
    <property type="molecule type" value="Genomic_DNA"/>
</dbReference>
<dbReference type="RefSeq" id="WP_161861279.1">
    <property type="nucleotide sequence ID" value="NZ_CP046620.1"/>
</dbReference>
<feature type="signal peptide" evidence="1">
    <location>
        <begin position="1"/>
        <end position="21"/>
    </location>
</feature>
<accession>A0A6P1SYK8</accession>
<dbReference type="AlphaFoldDB" id="A0A6P1SYK8"/>
<proteinExistence type="predicted"/>
<sequence length="154" mass="15802">MLRVFCVVGLCGLMSAPAVLAGDEVHLVSPDKALSITGRLTATDEDSYTIETVIGTLTLPMDGTICKGSACPSEPEIPVMVNARPGGIVDLTGANLEVSGRLLSFSDQTYTVETKIGPLRIPAPGITCTGAACPQAATVPLSHLPPALRRSAGS</sequence>
<protein>
    <submittedName>
        <fullName evidence="2">Uncharacterized protein</fullName>
    </submittedName>
</protein>
<feature type="chain" id="PRO_5026975070" evidence="1">
    <location>
        <begin position="22"/>
        <end position="154"/>
    </location>
</feature>
<evidence type="ECO:0000256" key="1">
    <source>
        <dbReference type="SAM" id="SignalP"/>
    </source>
</evidence>
<gene>
    <name evidence="2" type="ORF">GO499_05640</name>
</gene>
<evidence type="ECO:0000313" key="3">
    <source>
        <dbReference type="Proteomes" id="UP000464495"/>
    </source>
</evidence>
<dbReference type="Proteomes" id="UP000464495">
    <property type="component" value="Chromosome"/>
</dbReference>
<reference evidence="2 3" key="1">
    <citation type="submission" date="2019-12" db="EMBL/GenBank/DDBJ databases">
        <title>Complete genome sequence of Algicella marina strain 9Alg 56(T) isolated from the red alga Tichocarpus crinitus.</title>
        <authorList>
            <person name="Kim S.-G."/>
            <person name="Nedashkovskaya O.I."/>
        </authorList>
    </citation>
    <scope>NUCLEOTIDE SEQUENCE [LARGE SCALE GENOMIC DNA]</scope>
    <source>
        <strain evidence="2 3">9Alg 56</strain>
    </source>
</reference>
<dbReference type="KEGG" id="amaq:GO499_05640"/>
<organism evidence="2 3">
    <name type="scientific">Algicella marina</name>
    <dbReference type="NCBI Taxonomy" id="2683284"/>
    <lineage>
        <taxon>Bacteria</taxon>
        <taxon>Pseudomonadati</taxon>
        <taxon>Pseudomonadota</taxon>
        <taxon>Alphaproteobacteria</taxon>
        <taxon>Rhodobacterales</taxon>
        <taxon>Paracoccaceae</taxon>
        <taxon>Algicella</taxon>
    </lineage>
</organism>